<evidence type="ECO:0000313" key="11">
    <source>
        <dbReference type="EMBL" id="GIH06625.1"/>
    </source>
</evidence>
<keyword evidence="4" id="KW-0808">Transferase</keyword>
<evidence type="ECO:0000256" key="2">
    <source>
        <dbReference type="ARBA" id="ARBA00012438"/>
    </source>
</evidence>
<comment type="caution">
    <text evidence="11">The sequence shown here is derived from an EMBL/GenBank/DDBJ whole genome shotgun (WGS) entry which is preliminary data.</text>
</comment>
<keyword evidence="6" id="KW-0418">Kinase</keyword>
<dbReference type="InterPro" id="IPR036890">
    <property type="entry name" value="HATPase_C_sf"/>
</dbReference>
<dbReference type="Gene3D" id="1.20.5.1930">
    <property type="match status" value="1"/>
</dbReference>
<sequence length="394" mass="42083">MQNGIRRAWDGTAHTVAGFPLAVVTGSLVLCAGLFAMVTVGHPVGKTYRNDILAVSRFCSVIQRSRFSALLGVELKLAPAASRRAAWRGVWYHVIAGFLISVIGFSLLVSLWSAAGAAVLLPVFNPPNGRMLGMRLSDPLPWSGLSIIAVLLGYAAAKLAIGLAALDVQAAQAMLQLSRAEELALRVQDLTESRADVVDAADAERRRIERDLHDGAQQRLVSLAMNLGMARATLTDVDPKAREAIEHAHDEAKQALTELRQLVRGLHPAVLEDRGLDAALSGIAARSPVKTRLNVDVPKRPSATVEAVAYFVISEALTNVAKHAQAKAVDIEVRRRGDLLLIEVRDDGRGGADPLAGTGLRGLAQRIRSVDGSWSVESPLGGPTVIRVELPCES</sequence>
<evidence type="ECO:0000313" key="12">
    <source>
        <dbReference type="Proteomes" id="UP000612899"/>
    </source>
</evidence>
<dbReference type="EMBL" id="BONY01000028">
    <property type="protein sequence ID" value="GIH06625.1"/>
    <property type="molecule type" value="Genomic_DNA"/>
</dbReference>
<dbReference type="GO" id="GO:0016020">
    <property type="term" value="C:membrane"/>
    <property type="evidence" value="ECO:0007669"/>
    <property type="project" value="InterPro"/>
</dbReference>
<keyword evidence="9" id="KW-0472">Membrane</keyword>
<feature type="transmembrane region" description="Helical" evidence="9">
    <location>
        <begin position="19"/>
        <end position="40"/>
    </location>
</feature>
<keyword evidence="8" id="KW-0902">Two-component regulatory system</keyword>
<dbReference type="Gene3D" id="3.30.565.10">
    <property type="entry name" value="Histidine kinase-like ATPase, C-terminal domain"/>
    <property type="match status" value="1"/>
</dbReference>
<evidence type="ECO:0000256" key="9">
    <source>
        <dbReference type="SAM" id="Phobius"/>
    </source>
</evidence>
<dbReference type="CDD" id="cd16917">
    <property type="entry name" value="HATPase_UhpB-NarQ-NarX-like"/>
    <property type="match status" value="1"/>
</dbReference>
<feature type="transmembrane region" description="Helical" evidence="9">
    <location>
        <begin position="91"/>
        <end position="124"/>
    </location>
</feature>
<dbReference type="EC" id="2.7.13.3" evidence="2"/>
<comment type="catalytic activity">
    <reaction evidence="1">
        <text>ATP + protein L-histidine = ADP + protein N-phospho-L-histidine.</text>
        <dbReference type="EC" id="2.7.13.3"/>
    </reaction>
</comment>
<feature type="domain" description="Histidine kinase/HSP90-like ATPase" evidence="10">
    <location>
        <begin position="304"/>
        <end position="394"/>
    </location>
</feature>
<dbReference type="Proteomes" id="UP000612899">
    <property type="component" value="Unassembled WGS sequence"/>
</dbReference>
<dbReference type="PANTHER" id="PTHR24421:SF10">
    <property type="entry name" value="NITRATE_NITRITE SENSOR PROTEIN NARQ"/>
    <property type="match status" value="1"/>
</dbReference>
<evidence type="ECO:0000256" key="7">
    <source>
        <dbReference type="ARBA" id="ARBA00022840"/>
    </source>
</evidence>
<dbReference type="AlphaFoldDB" id="A0A8J3VHL3"/>
<dbReference type="InterPro" id="IPR050482">
    <property type="entry name" value="Sensor_HK_TwoCompSys"/>
</dbReference>
<evidence type="ECO:0000256" key="3">
    <source>
        <dbReference type="ARBA" id="ARBA00022553"/>
    </source>
</evidence>
<dbReference type="InterPro" id="IPR003594">
    <property type="entry name" value="HATPase_dom"/>
</dbReference>
<accession>A0A8J3VHL3</accession>
<dbReference type="GO" id="GO:0046983">
    <property type="term" value="F:protein dimerization activity"/>
    <property type="evidence" value="ECO:0007669"/>
    <property type="project" value="InterPro"/>
</dbReference>
<dbReference type="SMART" id="SM00387">
    <property type="entry name" value="HATPase_c"/>
    <property type="match status" value="1"/>
</dbReference>
<evidence type="ECO:0000256" key="8">
    <source>
        <dbReference type="ARBA" id="ARBA00023012"/>
    </source>
</evidence>
<dbReference type="Pfam" id="PF02518">
    <property type="entry name" value="HATPase_c"/>
    <property type="match status" value="1"/>
</dbReference>
<dbReference type="GO" id="GO:0000155">
    <property type="term" value="F:phosphorelay sensor kinase activity"/>
    <property type="evidence" value="ECO:0007669"/>
    <property type="project" value="InterPro"/>
</dbReference>
<dbReference type="RefSeq" id="WP_239124001.1">
    <property type="nucleotide sequence ID" value="NZ_BONY01000028.1"/>
</dbReference>
<dbReference type="SUPFAM" id="SSF55874">
    <property type="entry name" value="ATPase domain of HSP90 chaperone/DNA topoisomerase II/histidine kinase"/>
    <property type="match status" value="1"/>
</dbReference>
<dbReference type="Pfam" id="PF07730">
    <property type="entry name" value="HisKA_3"/>
    <property type="match status" value="1"/>
</dbReference>
<feature type="transmembrane region" description="Helical" evidence="9">
    <location>
        <begin position="144"/>
        <end position="166"/>
    </location>
</feature>
<organism evidence="11 12">
    <name type="scientific">Rhizocola hellebori</name>
    <dbReference type="NCBI Taxonomy" id="1392758"/>
    <lineage>
        <taxon>Bacteria</taxon>
        <taxon>Bacillati</taxon>
        <taxon>Actinomycetota</taxon>
        <taxon>Actinomycetes</taxon>
        <taxon>Micromonosporales</taxon>
        <taxon>Micromonosporaceae</taxon>
        <taxon>Rhizocola</taxon>
    </lineage>
</organism>
<keyword evidence="7" id="KW-0067">ATP-binding</keyword>
<dbReference type="PANTHER" id="PTHR24421">
    <property type="entry name" value="NITRATE/NITRITE SENSOR PROTEIN NARX-RELATED"/>
    <property type="match status" value="1"/>
</dbReference>
<evidence type="ECO:0000256" key="4">
    <source>
        <dbReference type="ARBA" id="ARBA00022679"/>
    </source>
</evidence>
<reference evidence="11" key="1">
    <citation type="submission" date="2021-01" db="EMBL/GenBank/DDBJ databases">
        <title>Whole genome shotgun sequence of Rhizocola hellebori NBRC 109834.</title>
        <authorList>
            <person name="Komaki H."/>
            <person name="Tamura T."/>
        </authorList>
    </citation>
    <scope>NUCLEOTIDE SEQUENCE</scope>
    <source>
        <strain evidence="11">NBRC 109834</strain>
    </source>
</reference>
<evidence type="ECO:0000259" key="10">
    <source>
        <dbReference type="SMART" id="SM00387"/>
    </source>
</evidence>
<keyword evidence="9" id="KW-0812">Transmembrane</keyword>
<dbReference type="InterPro" id="IPR011712">
    <property type="entry name" value="Sig_transdc_His_kin_sub3_dim/P"/>
</dbReference>
<evidence type="ECO:0000256" key="5">
    <source>
        <dbReference type="ARBA" id="ARBA00022741"/>
    </source>
</evidence>
<protein>
    <recommendedName>
        <fullName evidence="2">histidine kinase</fullName>
        <ecNumber evidence="2">2.7.13.3</ecNumber>
    </recommendedName>
</protein>
<keyword evidence="5" id="KW-0547">Nucleotide-binding</keyword>
<keyword evidence="9" id="KW-1133">Transmembrane helix</keyword>
<gene>
    <name evidence="11" type="ORF">Rhe02_46920</name>
</gene>
<name>A0A8J3VHL3_9ACTN</name>
<keyword evidence="12" id="KW-1185">Reference proteome</keyword>
<proteinExistence type="predicted"/>
<evidence type="ECO:0000256" key="6">
    <source>
        <dbReference type="ARBA" id="ARBA00022777"/>
    </source>
</evidence>
<evidence type="ECO:0000256" key="1">
    <source>
        <dbReference type="ARBA" id="ARBA00000085"/>
    </source>
</evidence>
<dbReference type="GO" id="GO:0005524">
    <property type="term" value="F:ATP binding"/>
    <property type="evidence" value="ECO:0007669"/>
    <property type="project" value="UniProtKB-KW"/>
</dbReference>
<keyword evidence="3" id="KW-0597">Phosphoprotein</keyword>